<dbReference type="AlphaFoldDB" id="A0A091C6B8"/>
<dbReference type="Pfam" id="PF13419">
    <property type="entry name" value="HAD_2"/>
    <property type="match status" value="1"/>
</dbReference>
<dbReference type="NCBIfam" id="TIGR01662">
    <property type="entry name" value="HAD-SF-IIIA"/>
    <property type="match status" value="1"/>
</dbReference>
<dbReference type="InterPro" id="IPR006439">
    <property type="entry name" value="HAD-SF_hydro_IA"/>
</dbReference>
<accession>A0A091C6B8</accession>
<dbReference type="GO" id="GO:0006281">
    <property type="term" value="P:DNA repair"/>
    <property type="evidence" value="ECO:0007669"/>
    <property type="project" value="TreeGrafter"/>
</dbReference>
<name>A0A091C6B8_9ENTE</name>
<dbReference type="RefSeq" id="WP_038025941.1">
    <property type="nucleotide sequence ID" value="NZ_JPVU01000106.1"/>
</dbReference>
<organism evidence="1 2">
    <name type="scientific">Tetragenococcus muriaticus PMC-11-5</name>
    <dbReference type="NCBI Taxonomy" id="1302649"/>
    <lineage>
        <taxon>Bacteria</taxon>
        <taxon>Bacillati</taxon>
        <taxon>Bacillota</taxon>
        <taxon>Bacilli</taxon>
        <taxon>Lactobacillales</taxon>
        <taxon>Enterococcaceae</taxon>
        <taxon>Tetragenococcus</taxon>
    </lineage>
</organism>
<dbReference type="GO" id="GO:0008967">
    <property type="term" value="F:phosphoglycolate phosphatase activity"/>
    <property type="evidence" value="ECO:0007669"/>
    <property type="project" value="UniProtKB-EC"/>
</dbReference>
<dbReference type="SFLD" id="SFLDS00003">
    <property type="entry name" value="Haloacid_Dehalogenase"/>
    <property type="match status" value="1"/>
</dbReference>
<proteinExistence type="predicted"/>
<dbReference type="NCBIfam" id="TIGR01549">
    <property type="entry name" value="HAD-SF-IA-v1"/>
    <property type="match status" value="1"/>
</dbReference>
<dbReference type="SUPFAM" id="SSF56784">
    <property type="entry name" value="HAD-like"/>
    <property type="match status" value="1"/>
</dbReference>
<keyword evidence="1" id="KW-0378">Hydrolase</keyword>
<dbReference type="EC" id="3.1.3.18" evidence="1"/>
<dbReference type="Proteomes" id="UP000029380">
    <property type="component" value="Unassembled WGS sequence"/>
</dbReference>
<dbReference type="PATRIC" id="fig|1302649.3.peg.1064"/>
<evidence type="ECO:0000313" key="2">
    <source>
        <dbReference type="Proteomes" id="UP000029380"/>
    </source>
</evidence>
<dbReference type="EMBL" id="JPVU01000106">
    <property type="protein sequence ID" value="KFN92230.1"/>
    <property type="molecule type" value="Genomic_DNA"/>
</dbReference>
<dbReference type="SFLD" id="SFLDG01129">
    <property type="entry name" value="C1.5:_HAD__Beta-PGM__Phosphata"/>
    <property type="match status" value="1"/>
</dbReference>
<comment type="caution">
    <text evidence="1">The sequence shown here is derived from an EMBL/GenBank/DDBJ whole genome shotgun (WGS) entry which is preliminary data.</text>
</comment>
<dbReference type="InterPro" id="IPR050155">
    <property type="entry name" value="HAD-like_hydrolase_sf"/>
</dbReference>
<dbReference type="PANTHER" id="PTHR43434">
    <property type="entry name" value="PHOSPHOGLYCOLATE PHOSPHATASE"/>
    <property type="match status" value="1"/>
</dbReference>
<gene>
    <name evidence="1" type="ORF">TMUPMC115_1062</name>
</gene>
<dbReference type="InterPro" id="IPR023198">
    <property type="entry name" value="PGP-like_dom2"/>
</dbReference>
<dbReference type="InterPro" id="IPR006549">
    <property type="entry name" value="HAD-SF_hydro_IIIA"/>
</dbReference>
<dbReference type="InterPro" id="IPR036412">
    <property type="entry name" value="HAD-like_sf"/>
</dbReference>
<dbReference type="InterPro" id="IPR023214">
    <property type="entry name" value="HAD_sf"/>
</dbReference>
<dbReference type="SFLD" id="SFLDG01135">
    <property type="entry name" value="C1.5.6:_HAD__Beta-PGM__Phospha"/>
    <property type="match status" value="1"/>
</dbReference>
<dbReference type="NCBIfam" id="TIGR01509">
    <property type="entry name" value="HAD-SF-IA-v3"/>
    <property type="match status" value="1"/>
</dbReference>
<dbReference type="GO" id="GO:0005829">
    <property type="term" value="C:cytosol"/>
    <property type="evidence" value="ECO:0007669"/>
    <property type="project" value="TreeGrafter"/>
</dbReference>
<dbReference type="Gene3D" id="1.10.150.240">
    <property type="entry name" value="Putative phosphatase, domain 2"/>
    <property type="match status" value="1"/>
</dbReference>
<dbReference type="EC" id="3.-.-.-" evidence="1"/>
<evidence type="ECO:0000313" key="1">
    <source>
        <dbReference type="EMBL" id="KFN92230.1"/>
    </source>
</evidence>
<dbReference type="PANTHER" id="PTHR43434:SF26">
    <property type="entry name" value="PYROPHOSPHATASE PPAX"/>
    <property type="match status" value="1"/>
</dbReference>
<reference evidence="1 2" key="1">
    <citation type="submission" date="2014-08" db="EMBL/GenBank/DDBJ databases">
        <title>Genome sequence of Tetragenococcus muriaticus.</title>
        <authorList>
            <person name="Chuea-nongthon C."/>
            <person name="Rodtong S."/>
            <person name="Yongsawatdigul J."/>
            <person name="Steele J.L."/>
            <person name="Liu X.-y."/>
            <person name="Speers J."/>
            <person name="Glasner J.D."/>
            <person name="Neeno-Eckwall E.C."/>
        </authorList>
    </citation>
    <scope>NUCLEOTIDE SEQUENCE [LARGE SCALE GENOMIC DNA]</scope>
    <source>
        <strain evidence="1 2">PMC-11-5</strain>
    </source>
</reference>
<protein>
    <submittedName>
        <fullName evidence="1">Phosphatase</fullName>
        <ecNumber evidence="1">3.-.-.-</ecNumber>
        <ecNumber evidence="1">3.1.3.18</ecNumber>
    </submittedName>
</protein>
<sequence length="215" mass="24043">MFKTIPFDIDGTIIDTQYVMTRSLQKTLLEEKQLEVPLEDLHVILGIPGREAIKKFSENDTELETLLTKWNNNILLFSEYATLFPDIGKVIKDLHAQGIELGVVTSKTQEEMKNEFDSFGLTQYFKVQVTASDTDLHKPNPDPIQKALDELGIDKKETVYVGDSLYDMKSAKACGVSFAVAQWGAVESSAFTDIDFSLATPKDVLTLANIKTDMI</sequence>
<dbReference type="OrthoDB" id="9792518at2"/>
<dbReference type="InterPro" id="IPR041492">
    <property type="entry name" value="HAD_2"/>
</dbReference>
<dbReference type="Gene3D" id="3.40.50.1000">
    <property type="entry name" value="HAD superfamily/HAD-like"/>
    <property type="match status" value="1"/>
</dbReference>